<evidence type="ECO:0000313" key="2">
    <source>
        <dbReference type="Proteomes" id="UP000805193"/>
    </source>
</evidence>
<gene>
    <name evidence="1" type="ORF">HPB47_027913</name>
</gene>
<keyword evidence="2" id="KW-1185">Reference proteome</keyword>
<name>A0AC60PX09_IXOPE</name>
<evidence type="ECO:0000313" key="1">
    <source>
        <dbReference type="EMBL" id="KAG0424889.1"/>
    </source>
</evidence>
<sequence>MASSTTQTTAAPAVVYLPVIPRSPTPFHGEVSEDVEDWIQDYNVSPDITDGPRNIVREEVQRAFQHEAPVDLPPPEQPTVSYAAMARRPPPPPRQPYPRPLDDRPQNVWREQPAPRKTDVWRTADRRPLCYHCGETDHIYRRCPYRQLGLRGFAPNDPRPRLGERPRDIEDYLRRSSSPESSPRRLPGPNSEVSLGNGLDAVAATGQVLGELTFEEDEEDQYYSKDLPDHACKYCGIHDPGCVVQCNVCKRWFCNGRGNTSGSHMVNHLVRAKHKEVTLHRDGPLGETVLECYSCACRNVFVLGFIPAKADSVVVLLCRHPCAAQSSLKDMNWDPDQWKPLIHDRCFLPWLVRAPHERDQLRARQVTAQQISRLEELWKLLYAPLTVLRLSIATMPATFRSKPSPFKFGGRKRAPPSPSVCLGIAHRFAASRRTSPGTIGVRIVLADDLTAIERKIAMMQRKAHAKYSEPNEPDDPEKQLGLTEGEELDGYRLLGVSCIEALVSALLCPECAGSSLKLSETGKGCPTCGEVARAPHSVNIGDTRQNDLAARIGLSSRDCGTSQKVAAKVHDAATAAAGNVMRTAAQSVRKRENAKERELLDVCLYNKEINKEDCIHHVAKRMYAGLEALKNAKKGLGGKGKLTDLKMKQLTNYYACSLKDNAPDVTAMQRGVFASLLHSYSTDEEPRHVGCPTGTDSWCHYNRSKALEAAGEPPACPKVEFASLKTVECAVALAVLEFNLGPRGIEEALLELGIQPGSYQASYGERATKMKVAKAQVKALESSKMSHKKRKMEAVAKAQRDRAEERDNVDASFQDLEKPGVDEEPQQVLLRYEDGYQYQNIFGPLVKMEADYDKKLKESQTQDNIEWAFRFLTVSVSSVLCAARPSFADMRLMHGDELRLRYLGELHKPWSGVGHVIKIPDNYSEEVGIEMKTNLGVPSECTSNFVVDFVWKSTSFDRMQAALRKFAVDECSVSAYIYHKLLGHEVEDVVMRCQLPKHFSAPNLPELNRSQVYAVKHALQRPLSLIQGPPGTGKTVTSGTIVYHLVKQSNGPVLVCAPSNIAVDQLTEKIHQTSLKASVVRLCAKSREAINSPVSFLALHNQIRNMEGHSELHKLQQLKDETGELSSADEKRYRMLKKACERELLEAADVICCTCVGAGDPRLARFKFHSILIDESMQATEPECMVPVVLGAKQLILVGDHCQLGPVVMCKKAARAGLSQSLFERLVVLGIRPLRLEVQYRMHPQLSKFPSNFFYEGSLQNGVFADERRMKGVDFPWPQPDKPMLFYACQGQEEMAGSGTSYLNRTEAALVEKIATRFLRSAVKPQQIGIITPYEGQRAYLVQHMQFQGALHAKLYQEIEVASVDAFQGREKDLIVMSCVRSNEHQGIGFLNDPRRLNVALTRARYGIIIVGNPKVLSKQPLWNHLLSFYKENRVLVEGPLNNLKESLIQFSKPRKLINTVNPGGHFMSTTVFDAREAMIPGSVYDRSSQLNGVDPSGLTWRGPVTPRGTGLGAAWAPVKENFPEGFTGRSHDPLAFIGPPERATNPGLPVPVGLFMNMAHVPPRFYNQHQQALQARQRGGSKSAGRRGVPSRQPVGGRRPGQQLSQQGLNSQASQGPLTQPGPGGGVLSQGGVALSQLSQESCFLGEELRSQAEGMLSQDSTYQGDRHCFGGPGAGGLAPMANPHFSQPY</sequence>
<dbReference type="Proteomes" id="UP000805193">
    <property type="component" value="Unassembled WGS sequence"/>
</dbReference>
<dbReference type="EMBL" id="JABSTQ010009923">
    <property type="protein sequence ID" value="KAG0424889.1"/>
    <property type="molecule type" value="Genomic_DNA"/>
</dbReference>
<protein>
    <submittedName>
        <fullName evidence="1">Uncharacterized protein</fullName>
    </submittedName>
</protein>
<accession>A0AC60PX09</accession>
<comment type="caution">
    <text evidence="1">The sequence shown here is derived from an EMBL/GenBank/DDBJ whole genome shotgun (WGS) entry which is preliminary data.</text>
</comment>
<organism evidence="1 2">
    <name type="scientific">Ixodes persulcatus</name>
    <name type="common">Taiga tick</name>
    <dbReference type="NCBI Taxonomy" id="34615"/>
    <lineage>
        <taxon>Eukaryota</taxon>
        <taxon>Metazoa</taxon>
        <taxon>Ecdysozoa</taxon>
        <taxon>Arthropoda</taxon>
        <taxon>Chelicerata</taxon>
        <taxon>Arachnida</taxon>
        <taxon>Acari</taxon>
        <taxon>Parasitiformes</taxon>
        <taxon>Ixodida</taxon>
        <taxon>Ixodoidea</taxon>
        <taxon>Ixodidae</taxon>
        <taxon>Ixodinae</taxon>
        <taxon>Ixodes</taxon>
    </lineage>
</organism>
<reference evidence="1 2" key="1">
    <citation type="journal article" date="2020" name="Cell">
        <title>Large-Scale Comparative Analyses of Tick Genomes Elucidate Their Genetic Diversity and Vector Capacities.</title>
        <authorList>
            <consortium name="Tick Genome and Microbiome Consortium (TIGMIC)"/>
            <person name="Jia N."/>
            <person name="Wang J."/>
            <person name="Shi W."/>
            <person name="Du L."/>
            <person name="Sun Y."/>
            <person name="Zhan W."/>
            <person name="Jiang J.F."/>
            <person name="Wang Q."/>
            <person name="Zhang B."/>
            <person name="Ji P."/>
            <person name="Bell-Sakyi L."/>
            <person name="Cui X.M."/>
            <person name="Yuan T.T."/>
            <person name="Jiang B.G."/>
            <person name="Yang W.F."/>
            <person name="Lam T.T."/>
            <person name="Chang Q.C."/>
            <person name="Ding S.J."/>
            <person name="Wang X.J."/>
            <person name="Zhu J.G."/>
            <person name="Ruan X.D."/>
            <person name="Zhao L."/>
            <person name="Wei J.T."/>
            <person name="Ye R.Z."/>
            <person name="Que T.C."/>
            <person name="Du C.H."/>
            <person name="Zhou Y.H."/>
            <person name="Cheng J.X."/>
            <person name="Dai P.F."/>
            <person name="Guo W.B."/>
            <person name="Han X.H."/>
            <person name="Huang E.J."/>
            <person name="Li L.F."/>
            <person name="Wei W."/>
            <person name="Gao Y.C."/>
            <person name="Liu J.Z."/>
            <person name="Shao H.Z."/>
            <person name="Wang X."/>
            <person name="Wang C.C."/>
            <person name="Yang T.C."/>
            <person name="Huo Q.B."/>
            <person name="Li W."/>
            <person name="Chen H.Y."/>
            <person name="Chen S.E."/>
            <person name="Zhou L.G."/>
            <person name="Ni X.B."/>
            <person name="Tian J.H."/>
            <person name="Sheng Y."/>
            <person name="Liu T."/>
            <person name="Pan Y.S."/>
            <person name="Xia L.Y."/>
            <person name="Li J."/>
            <person name="Zhao F."/>
            <person name="Cao W.C."/>
        </authorList>
    </citation>
    <scope>NUCLEOTIDE SEQUENCE [LARGE SCALE GENOMIC DNA]</scope>
    <source>
        <strain evidence="1">Iper-2018</strain>
    </source>
</reference>
<proteinExistence type="predicted"/>